<comment type="caution">
    <text evidence="4">The sequence shown here is derived from an EMBL/GenBank/DDBJ whole genome shotgun (WGS) entry which is preliminary data.</text>
</comment>
<feature type="domain" description="Phage integrase SAM-like" evidence="3">
    <location>
        <begin position="103"/>
        <end position="187"/>
    </location>
</feature>
<dbReference type="InterPro" id="IPR025269">
    <property type="entry name" value="SAM-like_dom"/>
</dbReference>
<reference evidence="4 5" key="1">
    <citation type="submission" date="2018-04" db="EMBL/GenBank/DDBJ databases">
        <title>Sphingobacterium cortibacter sp. nov.</title>
        <authorList>
            <person name="Li Y."/>
        </authorList>
    </citation>
    <scope>NUCLEOTIDE SEQUENCE [LARGE SCALE GENOMIC DNA]</scope>
    <source>
        <strain evidence="4 5">2c-3</strain>
    </source>
</reference>
<keyword evidence="1" id="KW-0238">DNA-binding</keyword>
<dbReference type="OrthoDB" id="5326076at2"/>
<dbReference type="GO" id="GO:0006310">
    <property type="term" value="P:DNA recombination"/>
    <property type="evidence" value="ECO:0007669"/>
    <property type="project" value="UniProtKB-KW"/>
</dbReference>
<keyword evidence="5" id="KW-1185">Reference proteome</keyword>
<dbReference type="GO" id="GO:0003677">
    <property type="term" value="F:DNA binding"/>
    <property type="evidence" value="ECO:0007669"/>
    <property type="project" value="UniProtKB-KW"/>
</dbReference>
<name>A0A2T8HND8_9SPHI</name>
<dbReference type="Gene3D" id="1.10.150.130">
    <property type="match status" value="1"/>
</dbReference>
<evidence type="ECO:0000313" key="5">
    <source>
        <dbReference type="Proteomes" id="UP000245627"/>
    </source>
</evidence>
<dbReference type="AlphaFoldDB" id="A0A2T8HND8"/>
<keyword evidence="2" id="KW-0233">DNA recombination</keyword>
<organism evidence="4 5">
    <name type="scientific">Sphingobacterium corticibacter</name>
    <dbReference type="NCBI Taxonomy" id="2171749"/>
    <lineage>
        <taxon>Bacteria</taxon>
        <taxon>Pseudomonadati</taxon>
        <taxon>Bacteroidota</taxon>
        <taxon>Sphingobacteriia</taxon>
        <taxon>Sphingobacteriales</taxon>
        <taxon>Sphingobacteriaceae</taxon>
        <taxon>Sphingobacterium</taxon>
    </lineage>
</organism>
<dbReference type="InterPro" id="IPR013762">
    <property type="entry name" value="Integrase-like_cat_sf"/>
</dbReference>
<evidence type="ECO:0000259" key="3">
    <source>
        <dbReference type="Pfam" id="PF13102"/>
    </source>
</evidence>
<gene>
    <name evidence="4" type="ORF">DC487_05080</name>
</gene>
<dbReference type="InterPro" id="IPR011010">
    <property type="entry name" value="DNA_brk_join_enz"/>
</dbReference>
<proteinExistence type="predicted"/>
<dbReference type="Gene3D" id="1.10.443.10">
    <property type="entry name" value="Intergrase catalytic core"/>
    <property type="match status" value="1"/>
</dbReference>
<dbReference type="InterPro" id="IPR010998">
    <property type="entry name" value="Integrase_recombinase_N"/>
</dbReference>
<evidence type="ECO:0000256" key="1">
    <source>
        <dbReference type="ARBA" id="ARBA00023125"/>
    </source>
</evidence>
<sequence length="412" mass="47145">MATVNAVVLKHHKKKTDNTWNVKIRINHKSKSAYMDTHAFVNKVSLTPKDKLKQSYIDRYFSEDLSKYREEIALLGTRLNFMSAIDIKDYLITKQSAGVEIELFTHLESEAARLLNLGKSNQAHLVTNMSKYLKQFTGVEKLPAQMITPQVVKSFVDFLVAYKRENGLQFKANTVNSYMAQFQGAFKRLREKVNNPVTNDFPLAFNPFEGYRPLVINITARRNLSLDLLLQVFNYYPAGVNEKLAKDMFMLSFYLCGMNTKDIMENLTDPDAKVIEYRRSKIMNKRKDGGLINVLVPDQAAQLVKAYAGILQPKYKTIHNLNYNLYIGWKSISEKIGFKCTMYYARHTFANIARQICKFSKEEVSLALNHKSGSDVTDIYIEPDWSVVHKVQAGVVNAVENHIKNSSAHVTE</sequence>
<dbReference type="EMBL" id="QDKG01000001">
    <property type="protein sequence ID" value="PVH26969.1"/>
    <property type="molecule type" value="Genomic_DNA"/>
</dbReference>
<accession>A0A2T8HND8</accession>
<dbReference type="SUPFAM" id="SSF56349">
    <property type="entry name" value="DNA breaking-rejoining enzymes"/>
    <property type="match status" value="1"/>
</dbReference>
<evidence type="ECO:0000313" key="4">
    <source>
        <dbReference type="EMBL" id="PVH26969.1"/>
    </source>
</evidence>
<dbReference type="Pfam" id="PF13102">
    <property type="entry name" value="Phage_int_SAM_5"/>
    <property type="match status" value="1"/>
</dbReference>
<evidence type="ECO:0000256" key="2">
    <source>
        <dbReference type="ARBA" id="ARBA00023172"/>
    </source>
</evidence>
<protein>
    <recommendedName>
        <fullName evidence="3">Phage integrase SAM-like domain-containing protein</fullName>
    </recommendedName>
</protein>
<dbReference type="Proteomes" id="UP000245627">
    <property type="component" value="Unassembled WGS sequence"/>
</dbReference>
<dbReference type="GO" id="GO:0015074">
    <property type="term" value="P:DNA integration"/>
    <property type="evidence" value="ECO:0007669"/>
    <property type="project" value="InterPro"/>
</dbReference>